<dbReference type="AlphaFoldDB" id="A0A430RMY4"/>
<dbReference type="PANTHER" id="PTHR43213:SF5">
    <property type="entry name" value="BIFUNCTIONAL DTTP_UTP PYROPHOSPHATASE_METHYLTRANSFERASE PROTEIN-RELATED"/>
    <property type="match status" value="1"/>
</dbReference>
<dbReference type="NCBIfam" id="TIGR00172">
    <property type="entry name" value="maf"/>
    <property type="match status" value="1"/>
</dbReference>
<comment type="caution">
    <text evidence="4">The sequence shown here is derived from an EMBL/GenBank/DDBJ whole genome shotgun (WGS) entry which is preliminary data.</text>
</comment>
<comment type="caution">
    <text evidence="3">Lacks conserved residue(s) required for the propagation of feature annotation.</text>
</comment>
<keyword evidence="3" id="KW-0546">Nucleotide metabolism</keyword>
<dbReference type="GO" id="GO:0005737">
    <property type="term" value="C:cytoplasm"/>
    <property type="evidence" value="ECO:0007669"/>
    <property type="project" value="UniProtKB-SubCell"/>
</dbReference>
<dbReference type="GO" id="GO:0036218">
    <property type="term" value="F:dTTP diphosphatase activity"/>
    <property type="evidence" value="ECO:0007669"/>
    <property type="project" value="RHEA"/>
</dbReference>
<accession>A0A430RMY4</accession>
<dbReference type="GO" id="GO:0009117">
    <property type="term" value="P:nucleotide metabolic process"/>
    <property type="evidence" value="ECO:0007669"/>
    <property type="project" value="UniProtKB-KW"/>
</dbReference>
<dbReference type="Pfam" id="PF02545">
    <property type="entry name" value="Maf"/>
    <property type="match status" value="1"/>
</dbReference>
<protein>
    <recommendedName>
        <fullName evidence="3">dTTP/UTP pyrophosphatase</fullName>
        <shortName evidence="3">dTTPase/UTPase</shortName>
        <ecNumber evidence="3">3.6.1.9</ecNumber>
    </recommendedName>
    <alternativeName>
        <fullName evidence="3">Nucleoside triphosphate pyrophosphatase</fullName>
    </alternativeName>
    <alternativeName>
        <fullName evidence="3">Nucleotide pyrophosphatase</fullName>
        <shortName evidence="3">Nucleotide PPase</shortName>
    </alternativeName>
</protein>
<comment type="catalytic activity">
    <reaction evidence="3">
        <text>UTP + H2O = UMP + diphosphate + H(+)</text>
        <dbReference type="Rhea" id="RHEA:29395"/>
        <dbReference type="ChEBI" id="CHEBI:15377"/>
        <dbReference type="ChEBI" id="CHEBI:15378"/>
        <dbReference type="ChEBI" id="CHEBI:33019"/>
        <dbReference type="ChEBI" id="CHEBI:46398"/>
        <dbReference type="ChEBI" id="CHEBI:57865"/>
        <dbReference type="EC" id="3.6.1.9"/>
    </reaction>
</comment>
<dbReference type="SUPFAM" id="SSF52972">
    <property type="entry name" value="ITPase-like"/>
    <property type="match status" value="1"/>
</dbReference>
<comment type="catalytic activity">
    <reaction evidence="3">
        <text>dTTP + H2O = dTMP + diphosphate + H(+)</text>
        <dbReference type="Rhea" id="RHEA:28534"/>
        <dbReference type="ChEBI" id="CHEBI:15377"/>
        <dbReference type="ChEBI" id="CHEBI:15378"/>
        <dbReference type="ChEBI" id="CHEBI:33019"/>
        <dbReference type="ChEBI" id="CHEBI:37568"/>
        <dbReference type="ChEBI" id="CHEBI:63528"/>
        <dbReference type="EC" id="3.6.1.9"/>
    </reaction>
</comment>
<proteinExistence type="inferred from homology"/>
<name>A0A430RMY4_THESC</name>
<evidence type="ECO:0000256" key="3">
    <source>
        <dbReference type="HAMAP-Rule" id="MF_00528"/>
    </source>
</evidence>
<evidence type="ECO:0000313" key="5">
    <source>
        <dbReference type="Proteomes" id="UP000287439"/>
    </source>
</evidence>
<comment type="subcellular location">
    <subcellularLocation>
        <location evidence="3">Cytoplasm</location>
    </subcellularLocation>
</comment>
<evidence type="ECO:0000313" key="4">
    <source>
        <dbReference type="EMBL" id="RTH19780.1"/>
    </source>
</evidence>
<dbReference type="GO" id="GO:0036221">
    <property type="term" value="F:UTP diphosphatase activity"/>
    <property type="evidence" value="ECO:0007669"/>
    <property type="project" value="RHEA"/>
</dbReference>
<dbReference type="CDD" id="cd00555">
    <property type="entry name" value="Maf"/>
    <property type="match status" value="1"/>
</dbReference>
<dbReference type="HAMAP" id="MF_00528">
    <property type="entry name" value="Maf"/>
    <property type="match status" value="1"/>
</dbReference>
<feature type="active site" description="Proton acceptor" evidence="3">
    <location>
        <position position="81"/>
    </location>
</feature>
<comment type="cofactor">
    <cofactor evidence="1 3">
        <name>a divalent metal cation</name>
        <dbReference type="ChEBI" id="CHEBI:60240"/>
    </cofactor>
</comment>
<evidence type="ECO:0000256" key="2">
    <source>
        <dbReference type="ARBA" id="ARBA00022801"/>
    </source>
</evidence>
<comment type="function">
    <text evidence="3">Nucleoside triphosphate pyrophosphatase that hydrolyzes dTTP and UTP. May have a dual role in cell division arrest and in preventing the incorporation of modified nucleotides into cellular nucleic acids.</text>
</comment>
<dbReference type="EMBL" id="PELV01000085">
    <property type="protein sequence ID" value="RTH19780.1"/>
    <property type="molecule type" value="Genomic_DNA"/>
</dbReference>
<dbReference type="InterPro" id="IPR029001">
    <property type="entry name" value="ITPase-like_fam"/>
</dbReference>
<dbReference type="EC" id="3.6.1.9" evidence="3"/>
<feature type="site" description="Important for substrate specificity" evidence="3">
    <location>
        <position position="18"/>
    </location>
</feature>
<gene>
    <name evidence="4" type="primary">maf</name>
    <name evidence="4" type="ORF">CSW41_03420</name>
</gene>
<keyword evidence="2 3" id="KW-0378">Hydrolase</keyword>
<dbReference type="Proteomes" id="UP000287439">
    <property type="component" value="Unassembled WGS sequence"/>
</dbReference>
<keyword evidence="3" id="KW-0963">Cytoplasm</keyword>
<evidence type="ECO:0000256" key="1">
    <source>
        <dbReference type="ARBA" id="ARBA00001968"/>
    </source>
</evidence>
<feature type="site" description="Important for substrate specificity" evidence="3">
    <location>
        <position position="164"/>
    </location>
</feature>
<comment type="similarity">
    <text evidence="3">Belongs to the Maf family. YhdE subfamily.</text>
</comment>
<feature type="site" description="Important for substrate specificity" evidence="3">
    <location>
        <position position="82"/>
    </location>
</feature>
<dbReference type="PANTHER" id="PTHR43213">
    <property type="entry name" value="BIFUNCTIONAL DTTP/UTP PYROPHOSPHATASE/METHYLTRANSFERASE PROTEIN-RELATED"/>
    <property type="match status" value="1"/>
</dbReference>
<dbReference type="RefSeq" id="WP_126203098.1">
    <property type="nucleotide sequence ID" value="NZ_PELV01000085.1"/>
</dbReference>
<dbReference type="Gene3D" id="3.90.950.10">
    <property type="match status" value="1"/>
</dbReference>
<dbReference type="PIRSF" id="PIRSF006305">
    <property type="entry name" value="Maf"/>
    <property type="match status" value="1"/>
</dbReference>
<organism evidence="4 5">
    <name type="scientific">Thermus scotoductus</name>
    <dbReference type="NCBI Taxonomy" id="37636"/>
    <lineage>
        <taxon>Bacteria</taxon>
        <taxon>Thermotogati</taxon>
        <taxon>Deinococcota</taxon>
        <taxon>Deinococci</taxon>
        <taxon>Thermales</taxon>
        <taxon>Thermaceae</taxon>
        <taxon>Thermus</taxon>
    </lineage>
</organism>
<dbReference type="InterPro" id="IPR003697">
    <property type="entry name" value="Maf-like"/>
</dbReference>
<reference evidence="4 5" key="1">
    <citation type="journal article" date="2019" name="Extremophiles">
        <title>Biogeography of thermophiles and predominance of Thermus scotoductus in domestic water heaters.</title>
        <authorList>
            <person name="Wilpiszeski R.L."/>
            <person name="Zhang Z."/>
            <person name="House C.H."/>
        </authorList>
    </citation>
    <scope>NUCLEOTIDE SEQUENCE [LARGE SCALE GENOMIC DNA]</scope>
    <source>
        <strain evidence="4 5">28_S28</strain>
    </source>
</reference>
<sequence length="204" mass="22333">MAGRATPLVLTLASGSPRRRALLEALFATRSSEALGFPLKVVPPRVEEAGEDLPQDPRELALALARRKGEEVPGEWVLAADTVVDLDGQVLGKPRDGVENHLFLRLLSGRTHLVHTAIYLRTPQDLVVEVHTTRVRFRNLSEEEIAWYVQSGEGLDKAGGYGAQGLGMALLEGIEGDFYTVVGLPVARVFALLWERGLLPRTHI</sequence>